<dbReference type="Pfam" id="PF01464">
    <property type="entry name" value="SLT"/>
    <property type="match status" value="1"/>
</dbReference>
<dbReference type="CDD" id="cd13401">
    <property type="entry name" value="Slt70-like"/>
    <property type="match status" value="1"/>
</dbReference>
<reference evidence="7 8" key="1">
    <citation type="submission" date="2017-09" db="EMBL/GenBank/DDBJ databases">
        <title>Biodiversity and function of Thalassospira species in the particle-attached aromatic-hydrocarbon-degrading consortia from the surface seawater of the South China Sea.</title>
        <authorList>
            <person name="Dong C."/>
            <person name="Liu R."/>
            <person name="Shao Z."/>
        </authorList>
    </citation>
    <scope>NUCLEOTIDE SEQUENCE [LARGE SCALE GENOMIC DNA]</scope>
    <source>
        <strain evidence="7 8">CSC1P2</strain>
    </source>
</reference>
<name>A0A2N3KJC1_9PROT</name>
<dbReference type="PROSITE" id="PS00922">
    <property type="entry name" value="TRANSGLYCOSYLASE"/>
    <property type="match status" value="1"/>
</dbReference>
<dbReference type="SUPFAM" id="SSF53955">
    <property type="entry name" value="Lysozyme-like"/>
    <property type="match status" value="1"/>
</dbReference>
<dbReference type="InterPro" id="IPR008939">
    <property type="entry name" value="Lytic_TGlycosylase_superhlx_U"/>
</dbReference>
<comment type="caution">
    <text evidence="7">The sequence shown here is derived from an EMBL/GenBank/DDBJ whole genome shotgun (WGS) entry which is preliminary data.</text>
</comment>
<evidence type="ECO:0000256" key="3">
    <source>
        <dbReference type="ARBA" id="ARBA00022729"/>
    </source>
</evidence>
<evidence type="ECO:0000259" key="6">
    <source>
        <dbReference type="Pfam" id="PF01464"/>
    </source>
</evidence>
<proteinExistence type="inferred from homology"/>
<accession>A0A2N3KJC1</accession>
<feature type="signal peptide" evidence="5">
    <location>
        <begin position="1"/>
        <end position="33"/>
    </location>
</feature>
<dbReference type="GO" id="GO:0016020">
    <property type="term" value="C:membrane"/>
    <property type="evidence" value="ECO:0007669"/>
    <property type="project" value="InterPro"/>
</dbReference>
<dbReference type="GO" id="GO:0004553">
    <property type="term" value="F:hydrolase activity, hydrolyzing O-glycosyl compounds"/>
    <property type="evidence" value="ECO:0007669"/>
    <property type="project" value="InterPro"/>
</dbReference>
<evidence type="ECO:0000256" key="5">
    <source>
        <dbReference type="SAM" id="SignalP"/>
    </source>
</evidence>
<evidence type="ECO:0000256" key="1">
    <source>
        <dbReference type="ARBA" id="ARBA00007734"/>
    </source>
</evidence>
<gene>
    <name evidence="7" type="ORF">COO20_19595</name>
</gene>
<dbReference type="Gene3D" id="1.25.20.10">
    <property type="entry name" value="Bacterial muramidases"/>
    <property type="match status" value="1"/>
</dbReference>
<feature type="chain" id="PRO_5014904345" evidence="5">
    <location>
        <begin position="34"/>
        <end position="689"/>
    </location>
</feature>
<feature type="domain" description="Transglycosylase SLT" evidence="6">
    <location>
        <begin position="524"/>
        <end position="626"/>
    </location>
</feature>
<dbReference type="SUPFAM" id="SSF48435">
    <property type="entry name" value="Bacterial muramidases"/>
    <property type="match status" value="1"/>
</dbReference>
<keyword evidence="3 5" id="KW-0732">Signal</keyword>
<dbReference type="PROSITE" id="PS51257">
    <property type="entry name" value="PROKAR_LIPOPROTEIN"/>
    <property type="match status" value="1"/>
</dbReference>
<sequence>MANVNFRRFSAYAATLGTACLITAGGHYNSASAATPEPSPLVLAPPSPAFSNISRARLNVFLDALEKGDTKNVSELLPSFDDPLLQKAVEWMWLISPNSKRSFAEITAFIDANPNWPSQALLRQRAEEAMTDAVPDFEILAWFKRSAPVTADGATRQISALLSVGENDAAIALIRNSWINENFGTGQAKRFIDRYGKYIDEATHEARLDRLLWEGRTHPASRMMKHVNADYQKLAEARLALRERKSNIDTILKDVPAKYRNNPGLMYEQVRWRRINDDDKDARDLLLHKANDLAYISIRPEYWWTEKAILARRALQEGYITDAYRLVANHGQTEPGDIAGAEWLAGWIALEFLGDSQIALQHFQNLYDVVQYPISQSRGAYWAGRACKAMGDKERAKKWFHLAADHAHTFYGQLANDELGGAVHYQVEQAHPTPEQRKRFENNELTKVSRELGDMGLGNIIRPFIMALVDQSDSPEMLAMATGLASEYGRTDLAVIAAKRGIRSGGGYLDAAYPVYDLVPSGQNPDPGLVHAIMRQESLFNPAAVSYAGARGLMQLMPATAKRMADHLNLPYSVDRLTEDPGFNIQLGRQYLSKLLDRWNGAEILTIASYNAGPSRVKEWIAEYGDPRDPDVDPIDWIEMIPYKETRNYVQRVMEGTYVYRRRFARDEIAMSQENVPEPEETAKQTGKK</sequence>
<dbReference type="Proteomes" id="UP000233597">
    <property type="component" value="Unassembled WGS sequence"/>
</dbReference>
<dbReference type="PANTHER" id="PTHR37423">
    <property type="entry name" value="SOLUBLE LYTIC MUREIN TRANSGLYCOSYLASE-RELATED"/>
    <property type="match status" value="1"/>
</dbReference>
<dbReference type="GO" id="GO:0000270">
    <property type="term" value="P:peptidoglycan metabolic process"/>
    <property type="evidence" value="ECO:0007669"/>
    <property type="project" value="InterPro"/>
</dbReference>
<evidence type="ECO:0000313" key="7">
    <source>
        <dbReference type="EMBL" id="PKR50652.1"/>
    </source>
</evidence>
<dbReference type="InterPro" id="IPR023346">
    <property type="entry name" value="Lysozyme-like_dom_sf"/>
</dbReference>
<dbReference type="Gene3D" id="1.10.530.10">
    <property type="match status" value="1"/>
</dbReference>
<dbReference type="RefSeq" id="WP_101269669.1">
    <property type="nucleotide sequence ID" value="NZ_NWTK01000015.1"/>
</dbReference>
<evidence type="ECO:0000313" key="8">
    <source>
        <dbReference type="Proteomes" id="UP000233597"/>
    </source>
</evidence>
<dbReference type="EMBL" id="NWTK01000015">
    <property type="protein sequence ID" value="PKR50652.1"/>
    <property type="molecule type" value="Genomic_DNA"/>
</dbReference>
<dbReference type="GO" id="GO:0008933">
    <property type="term" value="F:peptidoglycan lytic transglycosylase activity"/>
    <property type="evidence" value="ECO:0007669"/>
    <property type="project" value="InterPro"/>
</dbReference>
<comment type="similarity">
    <text evidence="1">Belongs to the transglycosylase Slt family.</text>
</comment>
<dbReference type="InterPro" id="IPR008258">
    <property type="entry name" value="Transglycosylase_SLT_dom_1"/>
</dbReference>
<evidence type="ECO:0000256" key="2">
    <source>
        <dbReference type="ARBA" id="ARBA00009387"/>
    </source>
</evidence>
<dbReference type="OrthoDB" id="9815002at2"/>
<dbReference type="AlphaFoldDB" id="A0A2N3KJC1"/>
<evidence type="ECO:0000256" key="4">
    <source>
        <dbReference type="SAM" id="MobiDB-lite"/>
    </source>
</evidence>
<protein>
    <submittedName>
        <fullName evidence="7">Lytic murein transglycosylase</fullName>
    </submittedName>
</protein>
<organism evidence="7 8">
    <name type="scientific">Thalassospira marina</name>
    <dbReference type="NCBI Taxonomy" id="2048283"/>
    <lineage>
        <taxon>Bacteria</taxon>
        <taxon>Pseudomonadati</taxon>
        <taxon>Pseudomonadota</taxon>
        <taxon>Alphaproteobacteria</taxon>
        <taxon>Rhodospirillales</taxon>
        <taxon>Thalassospiraceae</taxon>
        <taxon>Thalassospira</taxon>
    </lineage>
</organism>
<feature type="region of interest" description="Disordered" evidence="4">
    <location>
        <begin position="670"/>
        <end position="689"/>
    </location>
</feature>
<dbReference type="PANTHER" id="PTHR37423:SF2">
    <property type="entry name" value="MEMBRANE-BOUND LYTIC MUREIN TRANSGLYCOSYLASE C"/>
    <property type="match status" value="1"/>
</dbReference>
<dbReference type="GO" id="GO:0042597">
    <property type="term" value="C:periplasmic space"/>
    <property type="evidence" value="ECO:0007669"/>
    <property type="project" value="InterPro"/>
</dbReference>
<comment type="similarity">
    <text evidence="2">Belongs to the virb1 family.</text>
</comment>
<dbReference type="InterPro" id="IPR000189">
    <property type="entry name" value="Transglyc_AS"/>
</dbReference>